<evidence type="ECO:0000259" key="5">
    <source>
        <dbReference type="Pfam" id="PF07992"/>
    </source>
</evidence>
<dbReference type="SUPFAM" id="SSF55424">
    <property type="entry name" value="FAD/NAD-linked reductases, dimerisation (C-terminal) domain"/>
    <property type="match status" value="1"/>
</dbReference>
<dbReference type="Pfam" id="PF07992">
    <property type="entry name" value="Pyr_redox_2"/>
    <property type="match status" value="1"/>
</dbReference>
<comment type="cofactor">
    <cofactor evidence="1">
        <name>FAD</name>
        <dbReference type="ChEBI" id="CHEBI:57692"/>
    </cofactor>
</comment>
<keyword evidence="4" id="KW-0560">Oxidoreductase</keyword>
<evidence type="ECO:0000256" key="3">
    <source>
        <dbReference type="ARBA" id="ARBA00022827"/>
    </source>
</evidence>
<dbReference type="GO" id="GO:0005737">
    <property type="term" value="C:cytoplasm"/>
    <property type="evidence" value="ECO:0007669"/>
    <property type="project" value="TreeGrafter"/>
</dbReference>
<accession>A0A4R4NUS2</accession>
<proteinExistence type="predicted"/>
<keyword evidence="2" id="KW-0285">Flavoprotein</keyword>
<name>A0A4R4NUS2_9ACTN</name>
<gene>
    <name evidence="6" type="ORF">E1284_22325</name>
</gene>
<dbReference type="InterPro" id="IPR023753">
    <property type="entry name" value="FAD/NAD-binding_dom"/>
</dbReference>
<evidence type="ECO:0000313" key="6">
    <source>
        <dbReference type="EMBL" id="TDC12774.1"/>
    </source>
</evidence>
<dbReference type="InterPro" id="IPR016156">
    <property type="entry name" value="FAD/NAD-linked_Rdtase_dimer_sf"/>
</dbReference>
<dbReference type="Gene3D" id="3.50.50.60">
    <property type="entry name" value="FAD/NAD(P)-binding domain"/>
    <property type="match status" value="2"/>
</dbReference>
<dbReference type="Proteomes" id="UP000295431">
    <property type="component" value="Unassembled WGS sequence"/>
</dbReference>
<dbReference type="EMBL" id="SMJW01000117">
    <property type="protein sequence ID" value="TDC12774.1"/>
    <property type="molecule type" value="Genomic_DNA"/>
</dbReference>
<protein>
    <submittedName>
        <fullName evidence="6">NAD(P)/FAD-dependent oxidoreductase</fullName>
    </submittedName>
</protein>
<feature type="domain" description="FAD/NAD(P)-binding" evidence="5">
    <location>
        <begin position="12"/>
        <end position="293"/>
    </location>
</feature>
<sequence length="374" mass="39227">MTGSRISGGIERVVIVGNGIAGLTAADSLRDGGFDGELTIVGDEPHAAYSRPALSKALLLDGDDMASHELPPPTHEAKEILGVRASGLDVERRLVRLDDGTALPYHRLVIATGSRARRLSALPGEVTLRGLDDALALRARLAGRPSVIVVGGGPLGMEIASGCLAAGCRVTLVSQGIPLIVQLGPYLADVFTKAALDRGLTIVETAGARLAADTRVVLDDGAVLEADLVVSAVGDVPNTEWLAGTGLTEKGVLHVDSRGLVRPDIAAAGDLAAFPTPHGVRRIPLWSSAIEQAKVAAAALIRGDETPPLQFEPYFWTEQFGLTLKAVGHLPVDGEPAHVEDRLLRWPRADGTGTAVALNRRVPIPRLRRLSRAA</sequence>
<keyword evidence="3" id="KW-0274">FAD</keyword>
<dbReference type="OrthoDB" id="1145at2"/>
<evidence type="ECO:0000256" key="4">
    <source>
        <dbReference type="ARBA" id="ARBA00023002"/>
    </source>
</evidence>
<dbReference type="RefSeq" id="WP_131942030.1">
    <property type="nucleotide sequence ID" value="NZ_BAAAMX010000009.1"/>
</dbReference>
<dbReference type="InterPro" id="IPR036188">
    <property type="entry name" value="FAD/NAD-bd_sf"/>
</dbReference>
<dbReference type="PANTHER" id="PTHR43557">
    <property type="entry name" value="APOPTOSIS-INDUCING FACTOR 1"/>
    <property type="match status" value="1"/>
</dbReference>
<dbReference type="InterPro" id="IPR050446">
    <property type="entry name" value="FAD-oxidoreductase/Apoptosis"/>
</dbReference>
<evidence type="ECO:0000256" key="2">
    <source>
        <dbReference type="ARBA" id="ARBA00022630"/>
    </source>
</evidence>
<dbReference type="AlphaFoldDB" id="A0A4R4NUS2"/>
<dbReference type="SUPFAM" id="SSF51905">
    <property type="entry name" value="FAD/NAD(P)-binding domain"/>
    <property type="match status" value="2"/>
</dbReference>
<dbReference type="PRINTS" id="PR00368">
    <property type="entry name" value="FADPNR"/>
</dbReference>
<comment type="caution">
    <text evidence="6">The sequence shown here is derived from an EMBL/GenBank/DDBJ whole genome shotgun (WGS) entry which is preliminary data.</text>
</comment>
<organism evidence="6 7">
    <name type="scientific">Actinomadura bangladeshensis</name>
    <dbReference type="NCBI Taxonomy" id="453573"/>
    <lineage>
        <taxon>Bacteria</taxon>
        <taxon>Bacillati</taxon>
        <taxon>Actinomycetota</taxon>
        <taxon>Actinomycetes</taxon>
        <taxon>Streptosporangiales</taxon>
        <taxon>Thermomonosporaceae</taxon>
        <taxon>Actinomadura</taxon>
    </lineage>
</organism>
<dbReference type="PRINTS" id="PR00469">
    <property type="entry name" value="PNDRDTASEII"/>
</dbReference>
<dbReference type="PANTHER" id="PTHR43557:SF2">
    <property type="entry name" value="RIESKE DOMAIN-CONTAINING PROTEIN-RELATED"/>
    <property type="match status" value="1"/>
</dbReference>
<reference evidence="6 7" key="1">
    <citation type="submission" date="2019-03" db="EMBL/GenBank/DDBJ databases">
        <title>Draft genome sequences of novel Actinobacteria.</title>
        <authorList>
            <person name="Sahin N."/>
            <person name="Ay H."/>
            <person name="Saygin H."/>
        </authorList>
    </citation>
    <scope>NUCLEOTIDE SEQUENCE [LARGE SCALE GENOMIC DNA]</scope>
    <source>
        <strain evidence="6 7">DSM 45347</strain>
    </source>
</reference>
<keyword evidence="7" id="KW-1185">Reference proteome</keyword>
<dbReference type="GO" id="GO:0016651">
    <property type="term" value="F:oxidoreductase activity, acting on NAD(P)H"/>
    <property type="evidence" value="ECO:0007669"/>
    <property type="project" value="TreeGrafter"/>
</dbReference>
<evidence type="ECO:0000313" key="7">
    <source>
        <dbReference type="Proteomes" id="UP000295431"/>
    </source>
</evidence>
<evidence type="ECO:0000256" key="1">
    <source>
        <dbReference type="ARBA" id="ARBA00001974"/>
    </source>
</evidence>